<evidence type="ECO:0000313" key="8">
    <source>
        <dbReference type="Proteomes" id="UP001595908"/>
    </source>
</evidence>
<sequence length="139" mass="14777">MSNRVDTVVSTLSAHVNVPTGMPVPLAAGLHYVVTDPFAVRLTLGAPLSTPIHWVFARDLLAAGLWQPTGTGDVLVRADDLSHTVRITLRNGGGAAVIEAPLSEVADFLDQTFALVSWGTESLYMNVDRAIAELTEQIG</sequence>
<dbReference type="GeneID" id="31234087"/>
<comment type="subcellular location">
    <subcellularLocation>
        <location evidence="1">Cell septum</location>
    </subcellularLocation>
</comment>
<keyword evidence="6" id="KW-0131">Cell cycle</keyword>
<evidence type="ECO:0000256" key="3">
    <source>
        <dbReference type="ARBA" id="ARBA00022618"/>
    </source>
</evidence>
<evidence type="ECO:0000313" key="7">
    <source>
        <dbReference type="EMBL" id="MFC4982764.1"/>
    </source>
</evidence>
<keyword evidence="8" id="KW-1185">Reference proteome</keyword>
<keyword evidence="4" id="KW-0749">Sporulation</keyword>
<organism evidence="7 8">
    <name type="scientific">Streptomyces atroolivaceus</name>
    <dbReference type="NCBI Taxonomy" id="66869"/>
    <lineage>
        <taxon>Bacteria</taxon>
        <taxon>Bacillati</taxon>
        <taxon>Actinomycetota</taxon>
        <taxon>Actinomycetes</taxon>
        <taxon>Kitasatosporales</taxon>
        <taxon>Streptomycetaceae</taxon>
        <taxon>Streptomyces</taxon>
    </lineage>
</organism>
<dbReference type="Gene3D" id="2.30.31.20">
    <property type="entry name" value="Sporulation-specific cell division protein SsgB"/>
    <property type="match status" value="1"/>
</dbReference>
<gene>
    <name evidence="7" type="ORF">ACFPL4_31235</name>
</gene>
<dbReference type="Pfam" id="PF04686">
    <property type="entry name" value="SsgA"/>
    <property type="match status" value="1"/>
</dbReference>
<protein>
    <submittedName>
        <fullName evidence="7">SsgA family sporulation/cell division regulator</fullName>
    </submittedName>
</protein>
<evidence type="ECO:0000256" key="4">
    <source>
        <dbReference type="ARBA" id="ARBA00022969"/>
    </source>
</evidence>
<evidence type="ECO:0000256" key="5">
    <source>
        <dbReference type="ARBA" id="ARBA00023210"/>
    </source>
</evidence>
<keyword evidence="3" id="KW-0132">Cell division</keyword>
<dbReference type="InterPro" id="IPR006776">
    <property type="entry name" value="SsgB"/>
</dbReference>
<keyword evidence="5" id="KW-0717">Septation</keyword>
<dbReference type="InterPro" id="IPR038658">
    <property type="entry name" value="SsgB_sf"/>
</dbReference>
<reference evidence="8" key="1">
    <citation type="journal article" date="2019" name="Int. J. Syst. Evol. Microbiol.">
        <title>The Global Catalogue of Microorganisms (GCM) 10K type strain sequencing project: providing services to taxonomists for standard genome sequencing and annotation.</title>
        <authorList>
            <consortium name="The Broad Institute Genomics Platform"/>
            <consortium name="The Broad Institute Genome Sequencing Center for Infectious Disease"/>
            <person name="Wu L."/>
            <person name="Ma J."/>
        </authorList>
    </citation>
    <scope>NUCLEOTIDE SEQUENCE [LARGE SCALE GENOMIC DNA]</scope>
    <source>
        <strain evidence="8">ICMP 257</strain>
    </source>
</reference>
<name>A0ABV9VI46_STRAZ</name>
<proteinExistence type="inferred from homology"/>
<dbReference type="Proteomes" id="UP001595908">
    <property type="component" value="Unassembled WGS sequence"/>
</dbReference>
<evidence type="ECO:0000256" key="6">
    <source>
        <dbReference type="ARBA" id="ARBA00023306"/>
    </source>
</evidence>
<evidence type="ECO:0000256" key="2">
    <source>
        <dbReference type="ARBA" id="ARBA00009323"/>
    </source>
</evidence>
<comment type="caution">
    <text evidence="7">The sequence shown here is derived from an EMBL/GenBank/DDBJ whole genome shotgun (WGS) entry which is preliminary data.</text>
</comment>
<comment type="similarity">
    <text evidence="2">Belongs to the SsgA family.</text>
</comment>
<dbReference type="RefSeq" id="WP_157841698.1">
    <property type="nucleotide sequence ID" value="NZ_JBFAGR010000027.1"/>
</dbReference>
<evidence type="ECO:0000256" key="1">
    <source>
        <dbReference type="ARBA" id="ARBA00004431"/>
    </source>
</evidence>
<accession>A0ABV9VI46</accession>
<dbReference type="EMBL" id="JBHSJE010000012">
    <property type="protein sequence ID" value="MFC4982764.1"/>
    <property type="molecule type" value="Genomic_DNA"/>
</dbReference>